<dbReference type="Gene3D" id="3.40.50.1000">
    <property type="entry name" value="HAD superfamily/HAD-like"/>
    <property type="match status" value="1"/>
</dbReference>
<dbReference type="InterPro" id="IPR023214">
    <property type="entry name" value="HAD_sf"/>
</dbReference>
<evidence type="ECO:0000313" key="1">
    <source>
        <dbReference type="EMBL" id="SEW50075.1"/>
    </source>
</evidence>
<gene>
    <name evidence="1" type="ORF">SAMN04488122_3678</name>
</gene>
<dbReference type="OrthoDB" id="5431593at2"/>
<proteinExistence type="predicted"/>
<dbReference type="SUPFAM" id="SSF56784">
    <property type="entry name" value="HAD-like"/>
    <property type="match status" value="1"/>
</dbReference>
<keyword evidence="2" id="KW-1185">Reference proteome</keyword>
<accession>A0A1I0S5G1</accession>
<organism evidence="1 2">
    <name type="scientific">Chitinophaga arvensicola</name>
    <dbReference type="NCBI Taxonomy" id="29529"/>
    <lineage>
        <taxon>Bacteria</taxon>
        <taxon>Pseudomonadati</taxon>
        <taxon>Bacteroidota</taxon>
        <taxon>Chitinophagia</taxon>
        <taxon>Chitinophagales</taxon>
        <taxon>Chitinophagaceae</taxon>
        <taxon>Chitinophaga</taxon>
    </lineage>
</organism>
<evidence type="ECO:0000313" key="2">
    <source>
        <dbReference type="Proteomes" id="UP000199310"/>
    </source>
</evidence>
<name>A0A1I0S5G1_9BACT</name>
<dbReference type="AlphaFoldDB" id="A0A1I0S5G1"/>
<reference evidence="2" key="1">
    <citation type="submission" date="2016-10" db="EMBL/GenBank/DDBJ databases">
        <authorList>
            <person name="Varghese N."/>
            <person name="Submissions S."/>
        </authorList>
    </citation>
    <scope>NUCLEOTIDE SEQUENCE [LARGE SCALE GENOMIC DNA]</scope>
    <source>
        <strain evidence="2">DSM 3695</strain>
    </source>
</reference>
<dbReference type="RefSeq" id="WP_089897088.1">
    <property type="nucleotide sequence ID" value="NZ_FOJG01000002.1"/>
</dbReference>
<dbReference type="EMBL" id="FOJG01000002">
    <property type="protein sequence ID" value="SEW50075.1"/>
    <property type="molecule type" value="Genomic_DNA"/>
</dbReference>
<protein>
    <recommendedName>
        <fullName evidence="3">HAD superfamily, subfamily IIIB (Acid phosphatase)</fullName>
    </recommendedName>
</protein>
<dbReference type="Proteomes" id="UP000199310">
    <property type="component" value="Unassembled WGS sequence"/>
</dbReference>
<sequence>MPFTISFDLDDTLIPGVKRFPVERRGLWQQLLAKESLRKGTIHLMKALKERKIRVFIYTTSYRSPSYIRRLFFSYGIFPEKIINKEIHDKTLGERGNRISKYPPAFNIDWHIDDSPGVAIEGERYQFKTIIVSEDDADWGNTILSQLVG</sequence>
<dbReference type="InterPro" id="IPR036412">
    <property type="entry name" value="HAD-like_sf"/>
</dbReference>
<evidence type="ECO:0008006" key="3">
    <source>
        <dbReference type="Google" id="ProtNLM"/>
    </source>
</evidence>
<dbReference type="STRING" id="29529.SAMN04488122_3678"/>